<keyword evidence="8" id="KW-1185">Reference proteome</keyword>
<dbReference type="SUPFAM" id="SSF88946">
    <property type="entry name" value="Sigma2 domain of RNA polymerase sigma factors"/>
    <property type="match status" value="1"/>
</dbReference>
<dbReference type="Pfam" id="PF04542">
    <property type="entry name" value="Sigma70_r2"/>
    <property type="match status" value="1"/>
</dbReference>
<dbReference type="InterPro" id="IPR014284">
    <property type="entry name" value="RNA_pol_sigma-70_dom"/>
</dbReference>
<dbReference type="Pfam" id="PF08281">
    <property type="entry name" value="Sigma70_r4_2"/>
    <property type="match status" value="1"/>
</dbReference>
<dbReference type="InterPro" id="IPR013325">
    <property type="entry name" value="RNA_pol_sigma_r2"/>
</dbReference>
<organism evidence="7 8">
    <name type="scientific">Lacihabitans soyangensis</name>
    <dbReference type="NCBI Taxonomy" id="869394"/>
    <lineage>
        <taxon>Bacteria</taxon>
        <taxon>Pseudomonadati</taxon>
        <taxon>Bacteroidota</taxon>
        <taxon>Cytophagia</taxon>
        <taxon>Cytophagales</taxon>
        <taxon>Leadbetterellaceae</taxon>
        <taxon>Lacihabitans</taxon>
    </lineage>
</organism>
<dbReference type="InterPro" id="IPR039425">
    <property type="entry name" value="RNA_pol_sigma-70-like"/>
</dbReference>
<dbReference type="RefSeq" id="WP_255036229.1">
    <property type="nucleotide sequence ID" value="NZ_RJUF01000010.1"/>
</dbReference>
<evidence type="ECO:0000256" key="1">
    <source>
        <dbReference type="ARBA" id="ARBA00010641"/>
    </source>
</evidence>
<dbReference type="EMBL" id="RJUF01000010">
    <property type="protein sequence ID" value="MCP9762460.1"/>
    <property type="molecule type" value="Genomic_DNA"/>
</dbReference>
<gene>
    <name evidence="7" type="ORF">EGI31_05800</name>
</gene>
<accession>A0AAE3KW83</accession>
<dbReference type="CDD" id="cd06171">
    <property type="entry name" value="Sigma70_r4"/>
    <property type="match status" value="1"/>
</dbReference>
<dbReference type="GO" id="GO:0006352">
    <property type="term" value="P:DNA-templated transcription initiation"/>
    <property type="evidence" value="ECO:0007669"/>
    <property type="project" value="InterPro"/>
</dbReference>
<reference evidence="7 8" key="1">
    <citation type="submission" date="2018-11" db="EMBL/GenBank/DDBJ databases">
        <title>Novel bacteria species description.</title>
        <authorList>
            <person name="Han J.-H."/>
        </authorList>
    </citation>
    <scope>NUCLEOTIDE SEQUENCE [LARGE SCALE GENOMIC DNA]</scope>
    <source>
        <strain evidence="7 8">KCTC23259</strain>
    </source>
</reference>
<evidence type="ECO:0000313" key="7">
    <source>
        <dbReference type="EMBL" id="MCP9762460.1"/>
    </source>
</evidence>
<dbReference type="InterPro" id="IPR036388">
    <property type="entry name" value="WH-like_DNA-bd_sf"/>
</dbReference>
<feature type="domain" description="RNA polymerase sigma-70 region 2" evidence="5">
    <location>
        <begin position="29"/>
        <end position="95"/>
    </location>
</feature>
<dbReference type="GO" id="GO:0003677">
    <property type="term" value="F:DNA binding"/>
    <property type="evidence" value="ECO:0007669"/>
    <property type="project" value="InterPro"/>
</dbReference>
<evidence type="ECO:0000256" key="4">
    <source>
        <dbReference type="ARBA" id="ARBA00023163"/>
    </source>
</evidence>
<evidence type="ECO:0000259" key="6">
    <source>
        <dbReference type="Pfam" id="PF08281"/>
    </source>
</evidence>
<comment type="caution">
    <text evidence="7">The sequence shown here is derived from an EMBL/GenBank/DDBJ whole genome shotgun (WGS) entry which is preliminary data.</text>
</comment>
<feature type="domain" description="RNA polymerase sigma factor 70 region 4 type 2" evidence="6">
    <location>
        <begin position="122"/>
        <end position="174"/>
    </location>
</feature>
<evidence type="ECO:0000256" key="2">
    <source>
        <dbReference type="ARBA" id="ARBA00023015"/>
    </source>
</evidence>
<dbReference type="InterPro" id="IPR013324">
    <property type="entry name" value="RNA_pol_sigma_r3/r4-like"/>
</dbReference>
<proteinExistence type="inferred from homology"/>
<dbReference type="AlphaFoldDB" id="A0AAE3KW83"/>
<dbReference type="Gene3D" id="1.10.10.10">
    <property type="entry name" value="Winged helix-like DNA-binding domain superfamily/Winged helix DNA-binding domain"/>
    <property type="match status" value="1"/>
</dbReference>
<dbReference type="SUPFAM" id="SSF88659">
    <property type="entry name" value="Sigma3 and sigma4 domains of RNA polymerase sigma factors"/>
    <property type="match status" value="1"/>
</dbReference>
<dbReference type="PANTHER" id="PTHR43133">
    <property type="entry name" value="RNA POLYMERASE ECF-TYPE SIGMA FACTO"/>
    <property type="match status" value="1"/>
</dbReference>
<keyword evidence="2" id="KW-0805">Transcription regulation</keyword>
<dbReference type="NCBIfam" id="TIGR02937">
    <property type="entry name" value="sigma70-ECF"/>
    <property type="match status" value="1"/>
</dbReference>
<dbReference type="InterPro" id="IPR013249">
    <property type="entry name" value="RNA_pol_sigma70_r4_t2"/>
</dbReference>
<protein>
    <submittedName>
        <fullName evidence="7">Sigma-70 family RNA polymerase sigma factor</fullName>
    </submittedName>
</protein>
<keyword evidence="3" id="KW-0731">Sigma factor</keyword>
<sequence length="192" mass="22328">MIFKRNKSFDLVKVLEGCRADSGSAQKHLFEHYYGLAKRICLRYAGSSDEVDEMVNDGFLKVFAKIKMYDANQSFEAWFRTVLVRTCIDYYRRNSPKVSLIDIQNAPQIESNDNLVERMSAEDILELVQKLPPSYRMVFSLYVVEGYSHAEIAEMLNINEGTSRSNLVKARHKMQEWVTLYLDENINQNNHV</sequence>
<evidence type="ECO:0000256" key="3">
    <source>
        <dbReference type="ARBA" id="ARBA00023082"/>
    </source>
</evidence>
<dbReference type="InterPro" id="IPR007627">
    <property type="entry name" value="RNA_pol_sigma70_r2"/>
</dbReference>
<dbReference type="PANTHER" id="PTHR43133:SF46">
    <property type="entry name" value="RNA POLYMERASE SIGMA-70 FACTOR ECF SUBFAMILY"/>
    <property type="match status" value="1"/>
</dbReference>
<name>A0AAE3KW83_9BACT</name>
<dbReference type="Proteomes" id="UP001204144">
    <property type="component" value="Unassembled WGS sequence"/>
</dbReference>
<dbReference type="Gene3D" id="1.10.1740.10">
    <property type="match status" value="1"/>
</dbReference>
<keyword evidence="4" id="KW-0804">Transcription</keyword>
<evidence type="ECO:0000313" key="8">
    <source>
        <dbReference type="Proteomes" id="UP001204144"/>
    </source>
</evidence>
<dbReference type="GO" id="GO:0016987">
    <property type="term" value="F:sigma factor activity"/>
    <property type="evidence" value="ECO:0007669"/>
    <property type="project" value="UniProtKB-KW"/>
</dbReference>
<comment type="similarity">
    <text evidence="1">Belongs to the sigma-70 factor family. ECF subfamily.</text>
</comment>
<evidence type="ECO:0000259" key="5">
    <source>
        <dbReference type="Pfam" id="PF04542"/>
    </source>
</evidence>